<feature type="region of interest" description="Disordered" evidence="4">
    <location>
        <begin position="16"/>
        <end position="48"/>
    </location>
</feature>
<evidence type="ECO:0000256" key="4">
    <source>
        <dbReference type="SAM" id="MobiDB-lite"/>
    </source>
</evidence>
<dbReference type="InterPro" id="IPR004171">
    <property type="entry name" value="cAMP_dep_PKI"/>
</dbReference>
<reference evidence="5" key="1">
    <citation type="journal article" date="2020" name="Ecol. Evol.">
        <title>Genome structure and content of the rice root-knot nematode (Meloidogyne graminicola).</title>
        <authorList>
            <person name="Phan N.T."/>
            <person name="Danchin E.G.J."/>
            <person name="Klopp C."/>
            <person name="Perfus-Barbeoch L."/>
            <person name="Kozlowski D.K."/>
            <person name="Koutsovoulos G.D."/>
            <person name="Lopez-Roques C."/>
            <person name="Bouchez O."/>
            <person name="Zahm M."/>
            <person name="Besnard G."/>
            <person name="Bellafiore S."/>
        </authorList>
    </citation>
    <scope>NUCLEOTIDE SEQUENCE</scope>
    <source>
        <strain evidence="5">VN-18</strain>
    </source>
</reference>
<feature type="compositionally biased region" description="Low complexity" evidence="4">
    <location>
        <begin position="35"/>
        <end position="45"/>
    </location>
</feature>
<sequence length="96" mass="10801">MGELDEKATAEELASFVASGRTGRRNALPELDVENTTASNSNNTNEQITNENCLAERFSRLETTPNNKQNTKEETKLNREDYQKCCSTSSQINEIR</sequence>
<feature type="region of interest" description="Disordered" evidence="4">
    <location>
        <begin position="61"/>
        <end position="96"/>
    </location>
</feature>
<dbReference type="AlphaFoldDB" id="A0A8S9ZH46"/>
<evidence type="ECO:0000256" key="1">
    <source>
        <dbReference type="ARBA" id="ARBA00002844"/>
    </source>
</evidence>
<evidence type="ECO:0000313" key="5">
    <source>
        <dbReference type="EMBL" id="KAF7632561.1"/>
    </source>
</evidence>
<protein>
    <submittedName>
        <fullName evidence="5">Uncharacterized protein</fullName>
    </submittedName>
</protein>
<keyword evidence="3" id="KW-0649">Protein kinase inhibitor</keyword>
<evidence type="ECO:0000256" key="3">
    <source>
        <dbReference type="ARBA" id="ARBA00023013"/>
    </source>
</evidence>
<evidence type="ECO:0000313" key="6">
    <source>
        <dbReference type="Proteomes" id="UP000605970"/>
    </source>
</evidence>
<keyword evidence="6" id="KW-1185">Reference proteome</keyword>
<name>A0A8S9ZH46_9BILA</name>
<dbReference type="Proteomes" id="UP000605970">
    <property type="component" value="Unassembled WGS sequence"/>
</dbReference>
<organism evidence="5 6">
    <name type="scientific">Meloidogyne graminicola</name>
    <dbReference type="NCBI Taxonomy" id="189291"/>
    <lineage>
        <taxon>Eukaryota</taxon>
        <taxon>Metazoa</taxon>
        <taxon>Ecdysozoa</taxon>
        <taxon>Nematoda</taxon>
        <taxon>Chromadorea</taxon>
        <taxon>Rhabditida</taxon>
        <taxon>Tylenchina</taxon>
        <taxon>Tylenchomorpha</taxon>
        <taxon>Tylenchoidea</taxon>
        <taxon>Meloidogynidae</taxon>
        <taxon>Meloidogyninae</taxon>
        <taxon>Meloidogyne</taxon>
    </lineage>
</organism>
<comment type="function">
    <text evidence="1">Extremely potent competitive inhibitor of cAMP-dependent protein kinase activity, this protein interacts with the catalytic subunit of the enzyme after the cAMP-induced dissociation of its regulatory chains.</text>
</comment>
<dbReference type="GO" id="GO:0004862">
    <property type="term" value="F:cAMP-dependent protein kinase inhibitor activity"/>
    <property type="evidence" value="ECO:0007669"/>
    <property type="project" value="InterPro"/>
</dbReference>
<dbReference type="Pfam" id="PF02827">
    <property type="entry name" value="PKI"/>
    <property type="match status" value="1"/>
</dbReference>
<comment type="caution">
    <text evidence="5">The sequence shown here is derived from an EMBL/GenBank/DDBJ whole genome shotgun (WGS) entry which is preliminary data.</text>
</comment>
<accession>A0A8S9ZH46</accession>
<feature type="compositionally biased region" description="Basic and acidic residues" evidence="4">
    <location>
        <begin position="70"/>
        <end position="83"/>
    </location>
</feature>
<evidence type="ECO:0000256" key="2">
    <source>
        <dbReference type="ARBA" id="ARBA00006393"/>
    </source>
</evidence>
<gene>
    <name evidence="5" type="ORF">Mgra_00008008</name>
</gene>
<dbReference type="OrthoDB" id="8556393at2759"/>
<dbReference type="EMBL" id="JABEBT010000099">
    <property type="protein sequence ID" value="KAF7632561.1"/>
    <property type="molecule type" value="Genomic_DNA"/>
</dbReference>
<feature type="compositionally biased region" description="Polar residues" evidence="4">
    <location>
        <begin position="85"/>
        <end position="96"/>
    </location>
</feature>
<comment type="similarity">
    <text evidence="2">Belongs to the PKI family.</text>
</comment>
<proteinExistence type="inferred from homology"/>